<gene>
    <name evidence="7" type="primary">Cyt-b5-r_0</name>
    <name evidence="6" type="synonym">Cyt-b5-r_7</name>
    <name evidence="7" type="ORF">CM83_81187</name>
    <name evidence="6" type="ORF">CM83_81198</name>
</gene>
<accession>A0A0A9XM23</accession>
<keyword evidence="2 4" id="KW-0479">Metal-binding</keyword>
<reference evidence="7" key="2">
    <citation type="submission" date="2014-07" db="EMBL/GenBank/DDBJ databases">
        <authorList>
            <person name="Hull J."/>
        </authorList>
    </citation>
    <scope>NUCLEOTIDE SEQUENCE</scope>
</reference>
<keyword evidence="3 4" id="KW-0408">Iron</keyword>
<dbReference type="GO" id="GO:0006629">
    <property type="term" value="P:lipid metabolic process"/>
    <property type="evidence" value="ECO:0007669"/>
    <property type="project" value="InterPro"/>
</dbReference>
<name>A0A0A9XM23_LYGHE</name>
<dbReference type="EMBL" id="GBHO01022927">
    <property type="protein sequence ID" value="JAG20677.1"/>
    <property type="molecule type" value="Transcribed_RNA"/>
</dbReference>
<feature type="domain" description="Cytochrome b5 heme-binding" evidence="5">
    <location>
        <begin position="53"/>
        <end position="121"/>
    </location>
</feature>
<dbReference type="GO" id="GO:0020037">
    <property type="term" value="F:heme binding"/>
    <property type="evidence" value="ECO:0007669"/>
    <property type="project" value="UniProtKB-UniRule"/>
</dbReference>
<evidence type="ECO:0000313" key="6">
    <source>
        <dbReference type="EMBL" id="JAG20677.1"/>
    </source>
</evidence>
<evidence type="ECO:0000313" key="7">
    <source>
        <dbReference type="EMBL" id="JAG20681.1"/>
    </source>
</evidence>
<evidence type="ECO:0000256" key="2">
    <source>
        <dbReference type="ARBA" id="ARBA00022723"/>
    </source>
</evidence>
<sequence length="453" mass="52531">MQPSLIKRSPWDTLQDIVNSILFPLHKGRSESFSKWKSPSWNSVPEAASWLTSRQNLEGAEGLWRIEDGIYDLRDFLDAHPGGREWIELTKGTDITELFKSHHVSDAPREMLNQFYVRNAKTTRNSPFTFQSDGFYEVLRKRIRDKTKNLRRGPSLKSKVFADFLLTMTILTSVAATRTGNYFFALTAGVLLSFTTICAHNFFHQRDHWRRYYFQLSCMSVKGWRVSHAMSHHMFPNTQHDLEVAMFEPWLQWLPKKKLLFWRYVSWVYSPIVYTLIFPSSILIRWVTTGNDGFPEFVPLLVPAAMMLGSGFWATEVFFSAVYWWIVILLIASFTFGLVGINAGHHHPEVFHDGDIVKSNERMDWGVYQILAVQDRLEVSDSILGLVSFGDHCLHHLFPTLDHSNLASLYPELRQTCQEYGLELRGCSLWEAIKGQFLQLSRVHKLDFSSKHQ</sequence>
<comment type="caution">
    <text evidence="4">Lacks conserved residue(s) required for the propagation of feature annotation.</text>
</comment>
<dbReference type="InterPro" id="IPR036400">
    <property type="entry name" value="Cyt_B5-like_heme/steroid_sf"/>
</dbReference>
<dbReference type="Pfam" id="PF00173">
    <property type="entry name" value="Cyt-b5"/>
    <property type="match status" value="1"/>
</dbReference>
<dbReference type="Gene3D" id="3.10.120.10">
    <property type="entry name" value="Cytochrome b5-like heme/steroid binding domain"/>
    <property type="match status" value="1"/>
</dbReference>
<evidence type="ECO:0000256" key="1">
    <source>
        <dbReference type="ARBA" id="ARBA00022617"/>
    </source>
</evidence>
<feature type="transmembrane region" description="Helical" evidence="4">
    <location>
        <begin position="182"/>
        <end position="203"/>
    </location>
</feature>
<evidence type="ECO:0000259" key="5">
    <source>
        <dbReference type="PROSITE" id="PS50255"/>
    </source>
</evidence>
<dbReference type="InterPro" id="IPR053100">
    <property type="entry name" value="Cytochrome_b5-related"/>
</dbReference>
<evidence type="ECO:0000256" key="4">
    <source>
        <dbReference type="RuleBase" id="RU362121"/>
    </source>
</evidence>
<organism evidence="7">
    <name type="scientific">Lygus hesperus</name>
    <name type="common">Western plant bug</name>
    <dbReference type="NCBI Taxonomy" id="30085"/>
    <lineage>
        <taxon>Eukaryota</taxon>
        <taxon>Metazoa</taxon>
        <taxon>Ecdysozoa</taxon>
        <taxon>Arthropoda</taxon>
        <taxon>Hexapoda</taxon>
        <taxon>Insecta</taxon>
        <taxon>Pterygota</taxon>
        <taxon>Neoptera</taxon>
        <taxon>Paraneoptera</taxon>
        <taxon>Hemiptera</taxon>
        <taxon>Heteroptera</taxon>
        <taxon>Panheteroptera</taxon>
        <taxon>Cimicomorpha</taxon>
        <taxon>Miridae</taxon>
        <taxon>Mirini</taxon>
        <taxon>Lygus</taxon>
    </lineage>
</organism>
<reference evidence="7" key="1">
    <citation type="journal article" date="2014" name="PLoS ONE">
        <title>Transcriptome-Based Identification of ABC Transporters in the Western Tarnished Plant Bug Lygus hesperus.</title>
        <authorList>
            <person name="Hull J.J."/>
            <person name="Chaney K."/>
            <person name="Geib S.M."/>
            <person name="Fabrick J.A."/>
            <person name="Brent C.S."/>
            <person name="Walsh D."/>
            <person name="Lavine L.C."/>
        </authorList>
    </citation>
    <scope>NUCLEOTIDE SEQUENCE</scope>
</reference>
<keyword evidence="4" id="KW-1133">Transmembrane helix</keyword>
<protein>
    <submittedName>
        <fullName evidence="7">Cytochrome b5-related protein</fullName>
    </submittedName>
</protein>
<keyword evidence="4" id="KW-0812">Transmembrane</keyword>
<dbReference type="SMART" id="SM01117">
    <property type="entry name" value="Cyt-b5"/>
    <property type="match status" value="1"/>
</dbReference>
<dbReference type="PROSITE" id="PS00191">
    <property type="entry name" value="CYTOCHROME_B5_1"/>
    <property type="match status" value="1"/>
</dbReference>
<dbReference type="GO" id="GO:0046872">
    <property type="term" value="F:metal ion binding"/>
    <property type="evidence" value="ECO:0007669"/>
    <property type="project" value="UniProtKB-UniRule"/>
</dbReference>
<evidence type="ECO:0000256" key="3">
    <source>
        <dbReference type="ARBA" id="ARBA00023004"/>
    </source>
</evidence>
<dbReference type="InterPro" id="IPR001199">
    <property type="entry name" value="Cyt_B5-like_heme/steroid-bd"/>
</dbReference>
<dbReference type="PANTHER" id="PTHR16740">
    <property type="entry name" value="CYTOCHROME B5-RELATED PROTEIN-RELATED"/>
    <property type="match status" value="1"/>
</dbReference>
<dbReference type="InterPro" id="IPR018506">
    <property type="entry name" value="Cyt_B5_heme-BS"/>
</dbReference>
<comment type="similarity">
    <text evidence="4">Belongs to the cytochrome b5 family.</text>
</comment>
<dbReference type="AlphaFoldDB" id="A0A0A9XM23"/>
<feature type="transmembrane region" description="Helical" evidence="4">
    <location>
        <begin position="160"/>
        <end position="176"/>
    </location>
</feature>
<keyword evidence="1 4" id="KW-0349">Heme</keyword>
<keyword evidence="4" id="KW-0472">Membrane</keyword>
<dbReference type="PANTHER" id="PTHR16740:SF1">
    <property type="entry name" value="CYTOCHROME B5-RELATED PROTEIN-RELATED"/>
    <property type="match status" value="1"/>
</dbReference>
<dbReference type="Pfam" id="PF00487">
    <property type="entry name" value="FA_desaturase"/>
    <property type="match status" value="1"/>
</dbReference>
<dbReference type="EMBL" id="GBHO01022923">
    <property type="protein sequence ID" value="JAG20681.1"/>
    <property type="molecule type" value="Transcribed_RNA"/>
</dbReference>
<dbReference type="SUPFAM" id="SSF55856">
    <property type="entry name" value="Cytochrome b5-like heme/steroid binding domain"/>
    <property type="match status" value="1"/>
</dbReference>
<proteinExistence type="inferred from homology"/>
<dbReference type="InterPro" id="IPR005804">
    <property type="entry name" value="FA_desaturase_dom"/>
</dbReference>
<feature type="transmembrane region" description="Helical" evidence="4">
    <location>
        <begin position="297"/>
        <end position="315"/>
    </location>
</feature>
<dbReference type="PROSITE" id="PS50255">
    <property type="entry name" value="CYTOCHROME_B5_2"/>
    <property type="match status" value="1"/>
</dbReference>
<feature type="transmembrane region" description="Helical" evidence="4">
    <location>
        <begin position="322"/>
        <end position="341"/>
    </location>
</feature>
<feature type="transmembrane region" description="Helical" evidence="4">
    <location>
        <begin position="264"/>
        <end position="285"/>
    </location>
</feature>